<evidence type="ECO:0000313" key="2">
    <source>
        <dbReference type="EMBL" id="KAI1694255.1"/>
    </source>
</evidence>
<evidence type="ECO:0000256" key="1">
    <source>
        <dbReference type="SAM" id="MobiDB-lite"/>
    </source>
</evidence>
<reference evidence="2" key="1">
    <citation type="submission" date="2022-01" db="EMBL/GenBank/DDBJ databases">
        <title>Genome Sequence Resource for Two Populations of Ditylenchus destructor, the Migratory Endoparasitic Phytonematode.</title>
        <authorList>
            <person name="Zhang H."/>
            <person name="Lin R."/>
            <person name="Xie B."/>
        </authorList>
    </citation>
    <scope>NUCLEOTIDE SEQUENCE</scope>
    <source>
        <strain evidence="2">BazhouSP</strain>
    </source>
</reference>
<gene>
    <name evidence="2" type="ORF">DdX_20201</name>
</gene>
<dbReference type="AlphaFoldDB" id="A0AAD4QWK3"/>
<feature type="compositionally biased region" description="Basic residues" evidence="1">
    <location>
        <begin position="35"/>
        <end position="49"/>
    </location>
</feature>
<feature type="compositionally biased region" description="Basic and acidic residues" evidence="1">
    <location>
        <begin position="75"/>
        <end position="84"/>
    </location>
</feature>
<dbReference type="Proteomes" id="UP001201812">
    <property type="component" value="Unassembled WGS sequence"/>
</dbReference>
<protein>
    <submittedName>
        <fullName evidence="2">Uncharacterized protein</fullName>
    </submittedName>
</protein>
<dbReference type="EMBL" id="JAKKPZ010000531">
    <property type="protein sequence ID" value="KAI1694255.1"/>
    <property type="molecule type" value="Genomic_DNA"/>
</dbReference>
<sequence length="137" mass="15409">MLEAEMTREFVRTVTPAKIKALKEHVALEKSAVSGRRRFRAHRAARRLPRAQAPAHGQPGAGADPGRAHLALRPHHADVPERQRGRAPKRRARRHREGAGGTRRGARRAPHDRTLEHVEANLTFDRKVPQRHPLALS</sequence>
<proteinExistence type="predicted"/>
<keyword evidence="3" id="KW-1185">Reference proteome</keyword>
<accession>A0AAD4QWK3</accession>
<feature type="region of interest" description="Disordered" evidence="1">
    <location>
        <begin position="32"/>
        <end position="137"/>
    </location>
</feature>
<feature type="compositionally biased region" description="Basic residues" evidence="1">
    <location>
        <begin position="85"/>
        <end position="96"/>
    </location>
</feature>
<evidence type="ECO:0000313" key="3">
    <source>
        <dbReference type="Proteomes" id="UP001201812"/>
    </source>
</evidence>
<name>A0AAD4QWK3_9BILA</name>
<feature type="compositionally biased region" description="Low complexity" evidence="1">
    <location>
        <begin position="50"/>
        <end position="65"/>
    </location>
</feature>
<organism evidence="2 3">
    <name type="scientific">Ditylenchus destructor</name>
    <dbReference type="NCBI Taxonomy" id="166010"/>
    <lineage>
        <taxon>Eukaryota</taxon>
        <taxon>Metazoa</taxon>
        <taxon>Ecdysozoa</taxon>
        <taxon>Nematoda</taxon>
        <taxon>Chromadorea</taxon>
        <taxon>Rhabditida</taxon>
        <taxon>Tylenchina</taxon>
        <taxon>Tylenchomorpha</taxon>
        <taxon>Sphaerularioidea</taxon>
        <taxon>Anguinidae</taxon>
        <taxon>Anguininae</taxon>
        <taxon>Ditylenchus</taxon>
    </lineage>
</organism>
<feature type="compositionally biased region" description="Basic and acidic residues" evidence="1">
    <location>
        <begin position="109"/>
        <end position="128"/>
    </location>
</feature>
<comment type="caution">
    <text evidence="2">The sequence shown here is derived from an EMBL/GenBank/DDBJ whole genome shotgun (WGS) entry which is preliminary data.</text>
</comment>